<organism evidence="2 3">
    <name type="scientific">Datura stramonium</name>
    <name type="common">Jimsonweed</name>
    <name type="synonym">Common thornapple</name>
    <dbReference type="NCBI Taxonomy" id="4076"/>
    <lineage>
        <taxon>Eukaryota</taxon>
        <taxon>Viridiplantae</taxon>
        <taxon>Streptophyta</taxon>
        <taxon>Embryophyta</taxon>
        <taxon>Tracheophyta</taxon>
        <taxon>Spermatophyta</taxon>
        <taxon>Magnoliopsida</taxon>
        <taxon>eudicotyledons</taxon>
        <taxon>Gunneridae</taxon>
        <taxon>Pentapetalae</taxon>
        <taxon>asterids</taxon>
        <taxon>lamiids</taxon>
        <taxon>Solanales</taxon>
        <taxon>Solanaceae</taxon>
        <taxon>Solanoideae</taxon>
        <taxon>Datureae</taxon>
        <taxon>Datura</taxon>
    </lineage>
</organism>
<protein>
    <submittedName>
        <fullName evidence="2">Uncharacterized protein</fullName>
    </submittedName>
</protein>
<feature type="region of interest" description="Disordered" evidence="1">
    <location>
        <begin position="94"/>
        <end position="156"/>
    </location>
</feature>
<proteinExistence type="predicted"/>
<feature type="compositionally biased region" description="Basic and acidic residues" evidence="1">
    <location>
        <begin position="146"/>
        <end position="156"/>
    </location>
</feature>
<dbReference type="Proteomes" id="UP000823775">
    <property type="component" value="Unassembled WGS sequence"/>
</dbReference>
<evidence type="ECO:0000313" key="3">
    <source>
        <dbReference type="Proteomes" id="UP000823775"/>
    </source>
</evidence>
<gene>
    <name evidence="2" type="ORF">HAX54_032571</name>
</gene>
<reference evidence="2 3" key="1">
    <citation type="journal article" date="2021" name="BMC Genomics">
        <title>Datura genome reveals duplications of psychoactive alkaloid biosynthetic genes and high mutation rate following tissue culture.</title>
        <authorList>
            <person name="Rajewski A."/>
            <person name="Carter-House D."/>
            <person name="Stajich J."/>
            <person name="Litt A."/>
        </authorList>
    </citation>
    <scope>NUCLEOTIDE SEQUENCE [LARGE SCALE GENOMIC DNA]</scope>
    <source>
        <strain evidence="2">AR-01</strain>
    </source>
</reference>
<comment type="caution">
    <text evidence="2">The sequence shown here is derived from an EMBL/GenBank/DDBJ whole genome shotgun (WGS) entry which is preliminary data.</text>
</comment>
<name>A0ABS8VBG7_DATST</name>
<evidence type="ECO:0000256" key="1">
    <source>
        <dbReference type="SAM" id="MobiDB-lite"/>
    </source>
</evidence>
<dbReference type="EMBL" id="JACEIK010004132">
    <property type="protein sequence ID" value="MCD9644373.1"/>
    <property type="molecule type" value="Genomic_DNA"/>
</dbReference>
<evidence type="ECO:0000313" key="2">
    <source>
        <dbReference type="EMBL" id="MCD9644373.1"/>
    </source>
</evidence>
<accession>A0ABS8VBG7</accession>
<keyword evidence="3" id="KW-1185">Reference proteome</keyword>
<sequence length="156" mass="18161">MGPFVRDTSLYGTPHCCRSCCLEPDFLLHVRFRCLIMMRFDHPFSFVHASPNAPRLESSMKKVIKQKEKVWSQKPIQQGDRVYTKNMFAALKYQEEIHDNPTKTTSIDPGESENNEKNGLETEDNDEESNWKNSQNIGGNLKIIKRKEEEKDLKKL</sequence>